<dbReference type="Proteomes" id="UP000663829">
    <property type="component" value="Unassembled WGS sequence"/>
</dbReference>
<keyword evidence="6" id="KW-1185">Reference proteome</keyword>
<comment type="caution">
    <text evidence="4">The sequence shown here is derived from an EMBL/GenBank/DDBJ whole genome shotgun (WGS) entry which is preliminary data.</text>
</comment>
<dbReference type="GO" id="GO:0070182">
    <property type="term" value="F:DNA polymerase binding"/>
    <property type="evidence" value="ECO:0007669"/>
    <property type="project" value="TreeGrafter"/>
</dbReference>
<dbReference type="InterPro" id="IPR045173">
    <property type="entry name" value="Cdt1"/>
</dbReference>
<dbReference type="GO" id="GO:0000278">
    <property type="term" value="P:mitotic cell cycle"/>
    <property type="evidence" value="ECO:0007669"/>
    <property type="project" value="TreeGrafter"/>
</dbReference>
<dbReference type="InterPro" id="IPR038090">
    <property type="entry name" value="Cdt1_C_WH_dom_sf"/>
</dbReference>
<protein>
    <recommendedName>
        <fullName evidence="3">CDT1 Geminin-binding domain-containing protein</fullName>
    </recommendedName>
</protein>
<dbReference type="EMBL" id="CAJNOQ010000677">
    <property type="protein sequence ID" value="CAF0827240.1"/>
    <property type="molecule type" value="Genomic_DNA"/>
</dbReference>
<gene>
    <name evidence="4" type="ORF">GPM918_LOCUS4863</name>
    <name evidence="5" type="ORF">SRO942_LOCUS4869</name>
</gene>
<dbReference type="GO" id="GO:0000076">
    <property type="term" value="P:DNA replication checkpoint signaling"/>
    <property type="evidence" value="ECO:0007669"/>
    <property type="project" value="TreeGrafter"/>
</dbReference>
<dbReference type="CDD" id="cd08674">
    <property type="entry name" value="Cdt1_m"/>
    <property type="match status" value="1"/>
</dbReference>
<dbReference type="InterPro" id="IPR036390">
    <property type="entry name" value="WH_DNA-bd_sf"/>
</dbReference>
<dbReference type="SUPFAM" id="SSF46785">
    <property type="entry name" value="Winged helix' DNA-binding domain"/>
    <property type="match status" value="1"/>
</dbReference>
<dbReference type="GO" id="GO:0071163">
    <property type="term" value="P:DNA replication preinitiation complex assembly"/>
    <property type="evidence" value="ECO:0007669"/>
    <property type="project" value="InterPro"/>
</dbReference>
<feature type="domain" description="CDT1 Geminin-binding" evidence="3">
    <location>
        <begin position="198"/>
        <end position="365"/>
    </location>
</feature>
<proteinExistence type="inferred from homology"/>
<dbReference type="InterPro" id="IPR032054">
    <property type="entry name" value="Cdt1_C"/>
</dbReference>
<dbReference type="Pfam" id="PF08839">
    <property type="entry name" value="CDT1"/>
    <property type="match status" value="1"/>
</dbReference>
<evidence type="ECO:0000313" key="6">
    <source>
        <dbReference type="Proteomes" id="UP000663829"/>
    </source>
</evidence>
<name>A0A813URV0_9BILA</name>
<dbReference type="OrthoDB" id="341730at2759"/>
<dbReference type="PANTHER" id="PTHR28637">
    <property type="entry name" value="DNA REPLICATION FACTOR CDT1"/>
    <property type="match status" value="1"/>
</dbReference>
<dbReference type="Pfam" id="PF16679">
    <property type="entry name" value="CDT1_C"/>
    <property type="match status" value="1"/>
</dbReference>
<dbReference type="AlphaFoldDB" id="A0A813URV0"/>
<sequence>MAQTTTITDYFKQKRLSSNVFHENEKMKKLKTQDIQQLVPSTPPKSKRPILLTTSRTTPRRKCKKEQNLDSLFDLTERRPSVKNKEDKEAPSDFKFTKTISQNYTFNFDMLITEVPVSSLPTPTENWTTSVDSICSALLSPVKPETPPSTPSEQTSITPSNILSLLPLSRRVEIKKAVPAYERFKDLTNKCTDTTLILPSKYKLLFEQFKTSDFFICNVHNRNEKPTFQKIKQNVQQITKRNFEISTLCKIKTVYSTAYEYRQEKVQKLTMSPTKIKYELVVYPCLIDFEISNDFIHSIGIDPKMIIERLKRFQSKLFDIVKRFHKMFISSIYQLKEVNDDKYIRWHPEFDLENVPDIELADLPEPPKEVEEKKLATTLDILRHAQTTQSERVKKALSKISQNLTSNIAEIQPLTELDSKPVKHIVGVKAELLKQIRLKEMQKIQLAALENPDEQKTLTITRRLPETIELIQQYFTTQRQIAIEIDLVCKQLKDCHRSGLTELESVELVRYLCECQENDGWLKILKMRNKEYVKINNQKSIKIIIENIQQRICDS</sequence>
<evidence type="ECO:0000256" key="1">
    <source>
        <dbReference type="ARBA" id="ARBA00008356"/>
    </source>
</evidence>
<dbReference type="Proteomes" id="UP000681722">
    <property type="component" value="Unassembled WGS sequence"/>
</dbReference>
<evidence type="ECO:0000313" key="4">
    <source>
        <dbReference type="EMBL" id="CAF0827240.1"/>
    </source>
</evidence>
<dbReference type="GO" id="GO:0005634">
    <property type="term" value="C:nucleus"/>
    <property type="evidence" value="ECO:0007669"/>
    <property type="project" value="TreeGrafter"/>
</dbReference>
<evidence type="ECO:0000313" key="5">
    <source>
        <dbReference type="EMBL" id="CAF3614207.1"/>
    </source>
</evidence>
<reference evidence="4" key="1">
    <citation type="submission" date="2021-02" db="EMBL/GenBank/DDBJ databases">
        <authorList>
            <person name="Nowell W R."/>
        </authorList>
    </citation>
    <scope>NUCLEOTIDE SEQUENCE</scope>
</reference>
<organism evidence="4 6">
    <name type="scientific">Didymodactylos carnosus</name>
    <dbReference type="NCBI Taxonomy" id="1234261"/>
    <lineage>
        <taxon>Eukaryota</taxon>
        <taxon>Metazoa</taxon>
        <taxon>Spiralia</taxon>
        <taxon>Gnathifera</taxon>
        <taxon>Rotifera</taxon>
        <taxon>Eurotatoria</taxon>
        <taxon>Bdelloidea</taxon>
        <taxon>Philodinida</taxon>
        <taxon>Philodinidae</taxon>
        <taxon>Didymodactylos</taxon>
    </lineage>
</organism>
<dbReference type="GO" id="GO:0030174">
    <property type="term" value="P:regulation of DNA-templated DNA replication initiation"/>
    <property type="evidence" value="ECO:0007669"/>
    <property type="project" value="InterPro"/>
</dbReference>
<evidence type="ECO:0000259" key="3">
    <source>
        <dbReference type="SMART" id="SM01075"/>
    </source>
</evidence>
<dbReference type="InterPro" id="IPR014939">
    <property type="entry name" value="CDT1_Gemini-bd-like"/>
</dbReference>
<dbReference type="EMBL" id="CAJOBC010000678">
    <property type="protein sequence ID" value="CAF3614207.1"/>
    <property type="molecule type" value="Genomic_DNA"/>
</dbReference>
<evidence type="ECO:0000256" key="2">
    <source>
        <dbReference type="ARBA" id="ARBA00023306"/>
    </source>
</evidence>
<dbReference type="PANTHER" id="PTHR28637:SF1">
    <property type="entry name" value="DNA REPLICATION FACTOR CDT1"/>
    <property type="match status" value="1"/>
</dbReference>
<dbReference type="SMART" id="SM01075">
    <property type="entry name" value="CDT1"/>
    <property type="match status" value="1"/>
</dbReference>
<dbReference type="Gene3D" id="1.10.10.1420">
    <property type="entry name" value="DNA replication factor Cdt1, C-terminal WH domain"/>
    <property type="match status" value="1"/>
</dbReference>
<dbReference type="GO" id="GO:0003677">
    <property type="term" value="F:DNA binding"/>
    <property type="evidence" value="ECO:0007669"/>
    <property type="project" value="InterPro"/>
</dbReference>
<accession>A0A813URV0</accession>
<comment type="similarity">
    <text evidence="1">Belongs to the Cdt1 family.</text>
</comment>
<keyword evidence="2" id="KW-0131">Cell cycle</keyword>